<comment type="caution">
    <text evidence="2">The sequence shown here is derived from an EMBL/GenBank/DDBJ whole genome shotgun (WGS) entry which is preliminary data.</text>
</comment>
<name>A0AAN8W2I7_9MAGN</name>
<dbReference type="EMBL" id="JBAMMX010000006">
    <property type="protein sequence ID" value="KAK6937902.1"/>
    <property type="molecule type" value="Genomic_DNA"/>
</dbReference>
<feature type="transmembrane region" description="Helical" evidence="1">
    <location>
        <begin position="111"/>
        <end position="134"/>
    </location>
</feature>
<organism evidence="2 3">
    <name type="scientific">Dillenia turbinata</name>
    <dbReference type="NCBI Taxonomy" id="194707"/>
    <lineage>
        <taxon>Eukaryota</taxon>
        <taxon>Viridiplantae</taxon>
        <taxon>Streptophyta</taxon>
        <taxon>Embryophyta</taxon>
        <taxon>Tracheophyta</taxon>
        <taxon>Spermatophyta</taxon>
        <taxon>Magnoliopsida</taxon>
        <taxon>eudicotyledons</taxon>
        <taxon>Gunneridae</taxon>
        <taxon>Pentapetalae</taxon>
        <taxon>Dilleniales</taxon>
        <taxon>Dilleniaceae</taxon>
        <taxon>Dillenia</taxon>
    </lineage>
</organism>
<feature type="transmembrane region" description="Helical" evidence="1">
    <location>
        <begin position="257"/>
        <end position="283"/>
    </location>
</feature>
<dbReference type="PANTHER" id="PTHR33430:SF1">
    <property type="entry name" value="PGG DOMAIN-CONTAINING PROTEIN"/>
    <property type="match status" value="1"/>
</dbReference>
<keyword evidence="1" id="KW-1133">Transmembrane helix</keyword>
<feature type="transmembrane region" description="Helical" evidence="1">
    <location>
        <begin position="71"/>
        <end position="91"/>
    </location>
</feature>
<keyword evidence="1" id="KW-0472">Membrane</keyword>
<evidence type="ECO:0000256" key="1">
    <source>
        <dbReference type="SAM" id="Phobius"/>
    </source>
</evidence>
<dbReference type="PANTHER" id="PTHR33430">
    <property type="entry name" value="MATERNAL EFFECT EMBRYO ARREST PROTEIN"/>
    <property type="match status" value="1"/>
</dbReference>
<gene>
    <name evidence="2" type="ORF">RJ641_031410</name>
</gene>
<keyword evidence="3" id="KW-1185">Reference proteome</keyword>
<accession>A0AAN8W2I7</accession>
<evidence type="ECO:0000313" key="3">
    <source>
        <dbReference type="Proteomes" id="UP001370490"/>
    </source>
</evidence>
<proteinExistence type="predicted"/>
<feature type="transmembrane region" description="Helical" evidence="1">
    <location>
        <begin position="146"/>
        <end position="167"/>
    </location>
</feature>
<evidence type="ECO:0000313" key="2">
    <source>
        <dbReference type="EMBL" id="KAK6937902.1"/>
    </source>
</evidence>
<dbReference type="AlphaFoldDB" id="A0AAN8W2I7"/>
<sequence length="290" mass="31911">MDFDIANSDDEGNPIKVYRKVLDDLVYVNSLFSTAVYVGLSLTETKPTSLESRDECNAGADMAKRVVTYDVISFSFFLFSSLTAKTLKVFLNCHTRKELRNPIKKVVRVVMLLLSVIASVIGILFLMFSMVYVIQIRLGKLSCGTHAALLATMSMISIVSTALVIFVADASMAQRLVVCEVISFSFFLFSSIVAKTLEVYLNCHSREELKRQTNKVLRVTILLLLVCASIVGILFSVHSVVDIVQVGIGKLSCGSKVAPLAALSMILKVASALLIYVVVSYCIHKFKDLI</sequence>
<reference evidence="2 3" key="1">
    <citation type="submission" date="2023-12" db="EMBL/GenBank/DDBJ databases">
        <title>A high-quality genome assembly for Dillenia turbinata (Dilleniales).</title>
        <authorList>
            <person name="Chanderbali A."/>
        </authorList>
    </citation>
    <scope>NUCLEOTIDE SEQUENCE [LARGE SCALE GENOMIC DNA]</scope>
    <source>
        <strain evidence="2">LSX21</strain>
        <tissue evidence="2">Leaf</tissue>
    </source>
</reference>
<protein>
    <submittedName>
        <fullName evidence="2">Uncharacterized protein</fullName>
    </submittedName>
</protein>
<keyword evidence="1" id="KW-0812">Transmembrane</keyword>
<feature type="transmembrane region" description="Helical" evidence="1">
    <location>
        <begin position="215"/>
        <end position="237"/>
    </location>
</feature>
<dbReference type="Proteomes" id="UP001370490">
    <property type="component" value="Unassembled WGS sequence"/>
</dbReference>